<proteinExistence type="predicted"/>
<evidence type="ECO:0000313" key="2">
    <source>
        <dbReference type="EMBL" id="KAK4137285.1"/>
    </source>
</evidence>
<gene>
    <name evidence="2" type="ORF">BT67DRAFT_372712</name>
</gene>
<name>A0AAN6ZFJ9_9PEZI</name>
<protein>
    <submittedName>
        <fullName evidence="2">Uncharacterized protein</fullName>
    </submittedName>
</protein>
<organism evidence="2 3">
    <name type="scientific">Trichocladium antarcticum</name>
    <dbReference type="NCBI Taxonomy" id="1450529"/>
    <lineage>
        <taxon>Eukaryota</taxon>
        <taxon>Fungi</taxon>
        <taxon>Dikarya</taxon>
        <taxon>Ascomycota</taxon>
        <taxon>Pezizomycotina</taxon>
        <taxon>Sordariomycetes</taxon>
        <taxon>Sordariomycetidae</taxon>
        <taxon>Sordariales</taxon>
        <taxon>Chaetomiaceae</taxon>
        <taxon>Trichocladium</taxon>
    </lineage>
</organism>
<feature type="non-terminal residue" evidence="2">
    <location>
        <position position="1"/>
    </location>
</feature>
<keyword evidence="3" id="KW-1185">Reference proteome</keyword>
<dbReference type="AlphaFoldDB" id="A0AAN6ZFJ9"/>
<feature type="region of interest" description="Disordered" evidence="1">
    <location>
        <begin position="52"/>
        <end position="74"/>
    </location>
</feature>
<accession>A0AAN6ZFJ9</accession>
<dbReference type="Proteomes" id="UP001304895">
    <property type="component" value="Unassembled WGS sequence"/>
</dbReference>
<sequence>KGKGKDHRADRFCIDRRSDGANIPATAIEYKAPYRLSWEELATGLVSEIQPEPDVIDRNGDDFTLGGRRPRSEF</sequence>
<evidence type="ECO:0000313" key="3">
    <source>
        <dbReference type="Proteomes" id="UP001304895"/>
    </source>
</evidence>
<comment type="caution">
    <text evidence="2">The sequence shown here is derived from an EMBL/GenBank/DDBJ whole genome shotgun (WGS) entry which is preliminary data.</text>
</comment>
<evidence type="ECO:0000256" key="1">
    <source>
        <dbReference type="SAM" id="MobiDB-lite"/>
    </source>
</evidence>
<dbReference type="EMBL" id="MU853402">
    <property type="protein sequence ID" value="KAK4137285.1"/>
    <property type="molecule type" value="Genomic_DNA"/>
</dbReference>
<reference evidence="2" key="2">
    <citation type="submission" date="2023-05" db="EMBL/GenBank/DDBJ databases">
        <authorList>
            <consortium name="Lawrence Berkeley National Laboratory"/>
            <person name="Steindorff A."/>
            <person name="Hensen N."/>
            <person name="Bonometti L."/>
            <person name="Westerberg I."/>
            <person name="Brannstrom I.O."/>
            <person name="Guillou S."/>
            <person name="Cros-Aarteil S."/>
            <person name="Calhoun S."/>
            <person name="Haridas S."/>
            <person name="Kuo A."/>
            <person name="Mondo S."/>
            <person name="Pangilinan J."/>
            <person name="Riley R."/>
            <person name="Labutti K."/>
            <person name="Andreopoulos B."/>
            <person name="Lipzen A."/>
            <person name="Chen C."/>
            <person name="Yanf M."/>
            <person name="Daum C."/>
            <person name="Ng V."/>
            <person name="Clum A."/>
            <person name="Ohm R."/>
            <person name="Martin F."/>
            <person name="Silar P."/>
            <person name="Natvig D."/>
            <person name="Lalanne C."/>
            <person name="Gautier V."/>
            <person name="Ament-Velasquez S.L."/>
            <person name="Kruys A."/>
            <person name="Hutchinson M.I."/>
            <person name="Powell A.J."/>
            <person name="Barry K."/>
            <person name="Miller A.N."/>
            <person name="Grigoriev I.V."/>
            <person name="Debuchy R."/>
            <person name="Gladieux P."/>
            <person name="Thoren M.H."/>
            <person name="Johannesson H."/>
        </authorList>
    </citation>
    <scope>NUCLEOTIDE SEQUENCE</scope>
    <source>
        <strain evidence="2">CBS 123565</strain>
    </source>
</reference>
<reference evidence="2" key="1">
    <citation type="journal article" date="2023" name="Mol. Phylogenet. Evol.">
        <title>Genome-scale phylogeny and comparative genomics of the fungal order Sordariales.</title>
        <authorList>
            <person name="Hensen N."/>
            <person name="Bonometti L."/>
            <person name="Westerberg I."/>
            <person name="Brannstrom I.O."/>
            <person name="Guillou S."/>
            <person name="Cros-Aarteil S."/>
            <person name="Calhoun S."/>
            <person name="Haridas S."/>
            <person name="Kuo A."/>
            <person name="Mondo S."/>
            <person name="Pangilinan J."/>
            <person name="Riley R."/>
            <person name="LaButti K."/>
            <person name="Andreopoulos B."/>
            <person name="Lipzen A."/>
            <person name="Chen C."/>
            <person name="Yan M."/>
            <person name="Daum C."/>
            <person name="Ng V."/>
            <person name="Clum A."/>
            <person name="Steindorff A."/>
            <person name="Ohm R.A."/>
            <person name="Martin F."/>
            <person name="Silar P."/>
            <person name="Natvig D.O."/>
            <person name="Lalanne C."/>
            <person name="Gautier V."/>
            <person name="Ament-Velasquez S.L."/>
            <person name="Kruys A."/>
            <person name="Hutchinson M.I."/>
            <person name="Powell A.J."/>
            <person name="Barry K."/>
            <person name="Miller A.N."/>
            <person name="Grigoriev I.V."/>
            <person name="Debuchy R."/>
            <person name="Gladieux P."/>
            <person name="Hiltunen Thoren M."/>
            <person name="Johannesson H."/>
        </authorList>
    </citation>
    <scope>NUCLEOTIDE SEQUENCE</scope>
    <source>
        <strain evidence="2">CBS 123565</strain>
    </source>
</reference>